<dbReference type="InterPro" id="IPR029063">
    <property type="entry name" value="SAM-dependent_MTases_sf"/>
</dbReference>
<comment type="function">
    <text evidence="8">Converts the free carboxyl group of a malonyl-thioester to its methyl ester by transfer of a methyl group from S-adenosyl-L-methionine (SAM). It allows to synthesize pimeloyl-ACP via the fatty acid synthetic pathway.</text>
</comment>
<evidence type="ECO:0000256" key="8">
    <source>
        <dbReference type="HAMAP-Rule" id="MF_00835"/>
    </source>
</evidence>
<evidence type="ECO:0000256" key="4">
    <source>
        <dbReference type="ARBA" id="ARBA00022603"/>
    </source>
</evidence>
<evidence type="ECO:0000256" key="6">
    <source>
        <dbReference type="ARBA" id="ARBA00022691"/>
    </source>
</evidence>
<keyword evidence="6 8" id="KW-0949">S-adenosyl-L-methionine</keyword>
<comment type="catalytic activity">
    <reaction evidence="1 8">
        <text>malonyl-[ACP] + S-adenosyl-L-methionine = malonyl-[ACP] methyl ester + S-adenosyl-L-homocysteine</text>
        <dbReference type="Rhea" id="RHEA:17105"/>
        <dbReference type="Rhea" id="RHEA-COMP:9623"/>
        <dbReference type="Rhea" id="RHEA-COMP:9954"/>
        <dbReference type="ChEBI" id="CHEBI:57856"/>
        <dbReference type="ChEBI" id="CHEBI:59789"/>
        <dbReference type="ChEBI" id="CHEBI:78449"/>
        <dbReference type="ChEBI" id="CHEBI:78845"/>
        <dbReference type="EC" id="2.1.1.197"/>
    </reaction>
</comment>
<organism evidence="10 11">
    <name type="scientific">Salinithrix halophila</name>
    <dbReference type="NCBI Taxonomy" id="1485204"/>
    <lineage>
        <taxon>Bacteria</taxon>
        <taxon>Bacillati</taxon>
        <taxon>Bacillota</taxon>
        <taxon>Bacilli</taxon>
        <taxon>Bacillales</taxon>
        <taxon>Thermoactinomycetaceae</taxon>
        <taxon>Salinithrix</taxon>
    </lineage>
</organism>
<dbReference type="Pfam" id="PF08241">
    <property type="entry name" value="Methyltransf_11"/>
    <property type="match status" value="1"/>
</dbReference>
<reference evidence="11" key="1">
    <citation type="journal article" date="2019" name="Int. J. Syst. Evol. Microbiol.">
        <title>The Global Catalogue of Microorganisms (GCM) 10K type strain sequencing project: providing services to taxonomists for standard genome sequencing and annotation.</title>
        <authorList>
            <consortium name="The Broad Institute Genomics Platform"/>
            <consortium name="The Broad Institute Genome Sequencing Center for Infectious Disease"/>
            <person name="Wu L."/>
            <person name="Ma J."/>
        </authorList>
    </citation>
    <scope>NUCLEOTIDE SEQUENCE [LARGE SCALE GENOMIC DNA]</scope>
    <source>
        <strain evidence="11">IBRC-M 10813</strain>
    </source>
</reference>
<feature type="domain" description="Methyltransferase type 11" evidence="9">
    <location>
        <begin position="47"/>
        <end position="143"/>
    </location>
</feature>
<dbReference type="HAMAP" id="MF_00835">
    <property type="entry name" value="BioC"/>
    <property type="match status" value="1"/>
</dbReference>
<keyword evidence="4 8" id="KW-0489">Methyltransferase</keyword>
<keyword evidence="5 8" id="KW-0808">Transferase</keyword>
<proteinExistence type="inferred from homology"/>
<dbReference type="EC" id="2.1.1.197" evidence="3 8"/>
<comment type="pathway">
    <text evidence="2 8">Cofactor biosynthesis; biotin biosynthesis.</text>
</comment>
<dbReference type="InterPro" id="IPR011814">
    <property type="entry name" value="BioC"/>
</dbReference>
<dbReference type="RefSeq" id="WP_380705402.1">
    <property type="nucleotide sequence ID" value="NZ_JBHSAP010000015.1"/>
</dbReference>
<dbReference type="Proteomes" id="UP001595843">
    <property type="component" value="Unassembled WGS sequence"/>
</dbReference>
<evidence type="ECO:0000256" key="2">
    <source>
        <dbReference type="ARBA" id="ARBA00004746"/>
    </source>
</evidence>
<dbReference type="EMBL" id="JBHSAP010000015">
    <property type="protein sequence ID" value="MFC4077594.1"/>
    <property type="molecule type" value="Genomic_DNA"/>
</dbReference>
<sequence>MIDKTGVMRRFSRSSATYDQNAAIQRKMGLELLEAVRPAAGKVRRILEIGCGTGFLTEALRRMFASAELLAVDMAPGMVEAARARVGEYSGVTFLVGDAEEVNWAEKGSFDLIISNATVQWFARPETTLRHLAEALEPGGLAAVSTFGPGTFGELHTLFREVEEAWGISPSRHGLTLRGKEHWERLLREAGLVAGGSHAHPYRFTYGDCRGFLRSVRGMGANHSEGGVSPVMAGRILSEVMDRYDQRFRAGSGVYATYEAVWVWGKRV</sequence>
<evidence type="ECO:0000256" key="1">
    <source>
        <dbReference type="ARBA" id="ARBA00000852"/>
    </source>
</evidence>
<evidence type="ECO:0000313" key="10">
    <source>
        <dbReference type="EMBL" id="MFC4077594.1"/>
    </source>
</evidence>
<evidence type="ECO:0000313" key="11">
    <source>
        <dbReference type="Proteomes" id="UP001595843"/>
    </source>
</evidence>
<accession>A0ABV8JNN8</accession>
<evidence type="ECO:0000256" key="3">
    <source>
        <dbReference type="ARBA" id="ARBA00012327"/>
    </source>
</evidence>
<comment type="caution">
    <text evidence="10">The sequence shown here is derived from an EMBL/GenBank/DDBJ whole genome shotgun (WGS) entry which is preliminary data.</text>
</comment>
<dbReference type="Gene3D" id="3.40.50.150">
    <property type="entry name" value="Vaccinia Virus protein VP39"/>
    <property type="match status" value="1"/>
</dbReference>
<evidence type="ECO:0000256" key="5">
    <source>
        <dbReference type="ARBA" id="ARBA00022679"/>
    </source>
</evidence>
<dbReference type="PANTHER" id="PTHR43861:SF1">
    <property type="entry name" value="TRANS-ACONITATE 2-METHYLTRANSFERASE"/>
    <property type="match status" value="1"/>
</dbReference>
<name>A0ABV8JNN8_9BACL</name>
<keyword evidence="11" id="KW-1185">Reference proteome</keyword>
<dbReference type="SUPFAM" id="SSF53335">
    <property type="entry name" value="S-adenosyl-L-methionine-dependent methyltransferases"/>
    <property type="match status" value="1"/>
</dbReference>
<dbReference type="GO" id="GO:0032259">
    <property type="term" value="P:methylation"/>
    <property type="evidence" value="ECO:0007669"/>
    <property type="project" value="UniProtKB-KW"/>
</dbReference>
<protein>
    <recommendedName>
        <fullName evidence="3 8">Malonyl-[acyl-carrier protein] O-methyltransferase</fullName>
        <shortName evidence="8">Malonyl-ACP O-methyltransferase</shortName>
        <ecNumber evidence="3 8">2.1.1.197</ecNumber>
    </recommendedName>
    <alternativeName>
        <fullName evidence="8">Biotin synthesis protein BioC</fullName>
    </alternativeName>
</protein>
<dbReference type="GO" id="GO:0102130">
    <property type="term" value="F:malonyl-CoA methyltransferase activity"/>
    <property type="evidence" value="ECO:0007669"/>
    <property type="project" value="UniProtKB-EC"/>
</dbReference>
<comment type="similarity">
    <text evidence="8">Belongs to the methyltransferase superfamily.</text>
</comment>
<keyword evidence="7 8" id="KW-0093">Biotin biosynthesis</keyword>
<dbReference type="NCBIfam" id="TIGR02072">
    <property type="entry name" value="BioC"/>
    <property type="match status" value="1"/>
</dbReference>
<dbReference type="CDD" id="cd02440">
    <property type="entry name" value="AdoMet_MTases"/>
    <property type="match status" value="1"/>
</dbReference>
<gene>
    <name evidence="8 10" type="primary">bioC</name>
    <name evidence="10" type="ORF">ACFOUO_12380</name>
</gene>
<dbReference type="PANTHER" id="PTHR43861">
    <property type="entry name" value="TRANS-ACONITATE 2-METHYLTRANSFERASE-RELATED"/>
    <property type="match status" value="1"/>
</dbReference>
<evidence type="ECO:0000256" key="7">
    <source>
        <dbReference type="ARBA" id="ARBA00022756"/>
    </source>
</evidence>
<dbReference type="InterPro" id="IPR013216">
    <property type="entry name" value="Methyltransf_11"/>
</dbReference>
<evidence type="ECO:0000259" key="9">
    <source>
        <dbReference type="Pfam" id="PF08241"/>
    </source>
</evidence>